<proteinExistence type="predicted"/>
<dbReference type="AlphaFoldDB" id="A0AA46I5V5"/>
<dbReference type="RefSeq" id="WP_134113217.1">
    <property type="nucleotide sequence ID" value="NZ_SOBG01000005.1"/>
</dbReference>
<dbReference type="Proteomes" id="UP000294678">
    <property type="component" value="Unassembled WGS sequence"/>
</dbReference>
<organism evidence="1 2">
    <name type="scientific">Hypnocyclicus thermotrophus</name>
    <dbReference type="NCBI Taxonomy" id="1627895"/>
    <lineage>
        <taxon>Bacteria</taxon>
        <taxon>Fusobacteriati</taxon>
        <taxon>Fusobacteriota</taxon>
        <taxon>Fusobacteriia</taxon>
        <taxon>Fusobacteriales</taxon>
        <taxon>Fusobacteriaceae</taxon>
        <taxon>Hypnocyclicus</taxon>
    </lineage>
</organism>
<sequence>MLNRVLVYFSSEEEVDYLLSFMEVLKKKYKNIEITGIYVKDISKYDVIPPMVEGLVIDSTNNYILSEWNELEQKHEKQIKEKFLNKIEGEFYTKEGNASDELLEEMKLHDLLIFAKEIYLKNEIKNIFKLHYKPIIAVPKLAHYNFEKILIADDNGLNINKSFFEFIKLFDDIKEFTALSINSETESKKDLNIYLNKIDKKINYKEEIGNEVEILKDYAYEADILVIGNLRYSFILEKLTGKIGVKIIEKINKPIFLF</sequence>
<name>A0AA46I5V5_9FUSO</name>
<keyword evidence="2" id="KW-1185">Reference proteome</keyword>
<protein>
    <recommendedName>
        <fullName evidence="3">Universal stress protein family protein</fullName>
    </recommendedName>
</protein>
<evidence type="ECO:0000313" key="1">
    <source>
        <dbReference type="EMBL" id="TDT69807.1"/>
    </source>
</evidence>
<evidence type="ECO:0008006" key="3">
    <source>
        <dbReference type="Google" id="ProtNLM"/>
    </source>
</evidence>
<gene>
    <name evidence="1" type="ORF">EV215_1348</name>
</gene>
<comment type="caution">
    <text evidence="1">The sequence shown here is derived from an EMBL/GenBank/DDBJ whole genome shotgun (WGS) entry which is preliminary data.</text>
</comment>
<accession>A0AA46I5V5</accession>
<evidence type="ECO:0000313" key="2">
    <source>
        <dbReference type="Proteomes" id="UP000294678"/>
    </source>
</evidence>
<dbReference type="EMBL" id="SOBG01000005">
    <property type="protein sequence ID" value="TDT69807.1"/>
    <property type="molecule type" value="Genomic_DNA"/>
</dbReference>
<reference evidence="1 2" key="1">
    <citation type="submission" date="2019-03" db="EMBL/GenBank/DDBJ databases">
        <title>Genomic Encyclopedia of Type Strains, Phase IV (KMG-IV): sequencing the most valuable type-strain genomes for metagenomic binning, comparative biology and taxonomic classification.</title>
        <authorList>
            <person name="Goeker M."/>
        </authorList>
    </citation>
    <scope>NUCLEOTIDE SEQUENCE [LARGE SCALE GENOMIC DNA]</scope>
    <source>
        <strain evidence="1 2">DSM 100055</strain>
    </source>
</reference>